<evidence type="ECO:0000256" key="4">
    <source>
        <dbReference type="RuleBase" id="RU000304"/>
    </source>
</evidence>
<dbReference type="PROSITE" id="PS50011">
    <property type="entry name" value="PROTEIN_KINASE_DOM"/>
    <property type="match status" value="1"/>
</dbReference>
<dbReference type="Pfam" id="PF00069">
    <property type="entry name" value="Pkinase"/>
    <property type="match status" value="1"/>
</dbReference>
<feature type="region of interest" description="Disordered" evidence="5">
    <location>
        <begin position="25"/>
        <end position="61"/>
    </location>
</feature>
<dbReference type="SUPFAM" id="SSF56112">
    <property type="entry name" value="Protein kinase-like (PK-like)"/>
    <property type="match status" value="1"/>
</dbReference>
<dbReference type="InterPro" id="IPR017441">
    <property type="entry name" value="Protein_kinase_ATP_BS"/>
</dbReference>
<protein>
    <recommendedName>
        <fullName evidence="6">Protein kinase domain-containing protein</fullName>
    </recommendedName>
</protein>
<name>A0ABX8I4F5_9ASCO</name>
<feature type="compositionally biased region" description="Pro residues" evidence="5">
    <location>
        <begin position="40"/>
        <end position="55"/>
    </location>
</feature>
<feature type="binding site" evidence="3">
    <location>
        <position position="98"/>
    </location>
    <ligand>
        <name>ATP</name>
        <dbReference type="ChEBI" id="CHEBI:30616"/>
    </ligand>
</feature>
<dbReference type="InterPro" id="IPR053235">
    <property type="entry name" value="Ser_Thr_kinase"/>
</dbReference>
<dbReference type="PANTHER" id="PTHR24361">
    <property type="entry name" value="MITOGEN-ACTIVATED KINASE KINASE KINASE"/>
    <property type="match status" value="1"/>
</dbReference>
<keyword evidence="4" id="KW-0808">Transferase</keyword>
<dbReference type="InterPro" id="IPR011009">
    <property type="entry name" value="Kinase-like_dom_sf"/>
</dbReference>
<organism evidence="7 8">
    <name type="scientific">Candidozyma haemuli</name>
    <dbReference type="NCBI Taxonomy" id="45357"/>
    <lineage>
        <taxon>Eukaryota</taxon>
        <taxon>Fungi</taxon>
        <taxon>Dikarya</taxon>
        <taxon>Ascomycota</taxon>
        <taxon>Saccharomycotina</taxon>
        <taxon>Pichiomycetes</taxon>
        <taxon>Metschnikowiaceae</taxon>
        <taxon>Candidozyma</taxon>
    </lineage>
</organism>
<comment type="similarity">
    <text evidence="4">Belongs to the protein kinase superfamily.</text>
</comment>
<evidence type="ECO:0000256" key="1">
    <source>
        <dbReference type="ARBA" id="ARBA00022741"/>
    </source>
</evidence>
<evidence type="ECO:0000313" key="8">
    <source>
        <dbReference type="Proteomes" id="UP000825434"/>
    </source>
</evidence>
<keyword evidence="2 3" id="KW-0067">ATP-binding</keyword>
<accession>A0ABX8I4F5</accession>
<feature type="domain" description="Protein kinase" evidence="6">
    <location>
        <begin position="69"/>
        <end position="318"/>
    </location>
</feature>
<proteinExistence type="inferred from homology"/>
<dbReference type="InterPro" id="IPR008271">
    <property type="entry name" value="Ser/Thr_kinase_AS"/>
</dbReference>
<keyword evidence="4" id="KW-0723">Serine/threonine-protein kinase</keyword>
<evidence type="ECO:0000259" key="6">
    <source>
        <dbReference type="PROSITE" id="PS50011"/>
    </source>
</evidence>
<keyword evidence="8" id="KW-1185">Reference proteome</keyword>
<dbReference type="Gene3D" id="1.10.510.10">
    <property type="entry name" value="Transferase(Phosphotransferase) domain 1"/>
    <property type="match status" value="1"/>
</dbReference>
<sequence>MDSARGISPLFPSSGNLQSSIMGLNEALNEELNSQTSSVSPPPAPCSRSRPPSPEPGLSFLNTESPEDYRLICQIGSGGYGQVHKARNLVTSRVCAIKVIPLGKKKLSKLLAEPELQSLMSHKNVAVVLGLYCTPTHLNIVQQFYGGGTLRDQIKSAPHYRIDQSLAAWYISQIASGLDHIHNQGVIHRDIKESNIFLSSNGVVKIGDFGIAVAMNPHEANTGYGGTRGWMSPEMISSQPYTYKTDIWSFGVVCYRLITGKRPFLASDGATYSEKILAGAYPSSRHLEGIAGDLIGRFLHVNPYLRVNLSEVDEIPWIQYHICIAGRRKRPRRVLHHRYLN</sequence>
<reference evidence="7 8" key="1">
    <citation type="submission" date="2021-06" db="EMBL/GenBank/DDBJ databases">
        <title>Candida outbreak in Lebanon.</title>
        <authorList>
            <person name="Finianos M."/>
        </authorList>
    </citation>
    <scope>NUCLEOTIDE SEQUENCE [LARGE SCALE GENOMIC DNA]</scope>
    <source>
        <strain evidence="7">CA3LBN</strain>
    </source>
</reference>
<evidence type="ECO:0000256" key="2">
    <source>
        <dbReference type="ARBA" id="ARBA00022840"/>
    </source>
</evidence>
<evidence type="ECO:0000313" key="7">
    <source>
        <dbReference type="EMBL" id="QWU88171.1"/>
    </source>
</evidence>
<gene>
    <name evidence="7" type="ORF">CA3LBN_002436</name>
</gene>
<evidence type="ECO:0000256" key="5">
    <source>
        <dbReference type="SAM" id="MobiDB-lite"/>
    </source>
</evidence>
<evidence type="ECO:0000256" key="3">
    <source>
        <dbReference type="PROSITE-ProRule" id="PRU10141"/>
    </source>
</evidence>
<dbReference type="PROSITE" id="PS00107">
    <property type="entry name" value="PROTEIN_KINASE_ATP"/>
    <property type="match status" value="1"/>
</dbReference>
<dbReference type="SMART" id="SM00220">
    <property type="entry name" value="S_TKc"/>
    <property type="match status" value="1"/>
</dbReference>
<keyword evidence="1 3" id="KW-0547">Nucleotide-binding</keyword>
<dbReference type="EMBL" id="CP076662">
    <property type="protein sequence ID" value="QWU88171.1"/>
    <property type="molecule type" value="Genomic_DNA"/>
</dbReference>
<dbReference type="InterPro" id="IPR000719">
    <property type="entry name" value="Prot_kinase_dom"/>
</dbReference>
<dbReference type="Proteomes" id="UP000825434">
    <property type="component" value="Chromosome 2"/>
</dbReference>
<dbReference type="PROSITE" id="PS00108">
    <property type="entry name" value="PROTEIN_KINASE_ST"/>
    <property type="match status" value="1"/>
</dbReference>
<keyword evidence="4" id="KW-0418">Kinase</keyword>